<keyword evidence="22" id="KW-1185">Reference proteome</keyword>
<evidence type="ECO:0000256" key="4">
    <source>
        <dbReference type="ARBA" id="ARBA00008539"/>
    </source>
</evidence>
<dbReference type="EMBL" id="AP028920">
    <property type="protein sequence ID" value="BET01297.1"/>
    <property type="molecule type" value="Genomic_DNA"/>
</dbReference>
<sequence length="430" mass="49223">MINHEITMMILGSWTKIILLLTTVIAVLQVIHLVLLNHLDSLRLQKAKVLRTETEPSVSPEIEARRIFSLLEDTLRNKHLLDSTGTYRIANVNFGSKQPLFSAPVPDVALVTQCSFEHINKLIRLSKRWQGPISVAVYVDEEDLAEVLQKLALLMTCFPSFKENITVSLVSPLPAKNRASDVPPTIADWKACDVERFESADVGSTNYAIIDNYPNNLLRNVARRACNTEFVFVIDVDMLPSENLRQDFLLFATQRGLLKKNHHLEKTVFVVPAFEAKENVVPPLTKGQLISLVETGELRAFYSQLCSKCQAPTKYDSWLNEPAGAEMATLFDVLWRDPWEPFYISRNNVPLYDERFKQYGFNRISQVCELYVAGYTFSVLNNAFVVHLGFKTSSSFHEDKEADQERNRMIFRQFKAELKLKYIESSRRCH</sequence>
<evidence type="ECO:0000256" key="3">
    <source>
        <dbReference type="ARBA" id="ARBA00004922"/>
    </source>
</evidence>
<evidence type="ECO:0000256" key="18">
    <source>
        <dbReference type="ARBA" id="ARBA00032181"/>
    </source>
</evidence>
<dbReference type="InterPro" id="IPR043189">
    <property type="entry name" value="B4GAT1"/>
</dbReference>
<evidence type="ECO:0000256" key="11">
    <source>
        <dbReference type="ARBA" id="ARBA00022989"/>
    </source>
</evidence>
<evidence type="ECO:0000256" key="9">
    <source>
        <dbReference type="ARBA" id="ARBA00022723"/>
    </source>
</evidence>
<keyword evidence="15" id="KW-0464">Manganese</keyword>
<keyword evidence="10" id="KW-0735">Signal-anchor</keyword>
<evidence type="ECO:0000256" key="14">
    <source>
        <dbReference type="ARBA" id="ARBA00023180"/>
    </source>
</evidence>
<evidence type="ECO:0000256" key="16">
    <source>
        <dbReference type="ARBA" id="ARBA00030723"/>
    </source>
</evidence>
<keyword evidence="9" id="KW-0479">Metal-binding</keyword>
<evidence type="ECO:0000256" key="6">
    <source>
        <dbReference type="ARBA" id="ARBA00022676"/>
    </source>
</evidence>
<dbReference type="PANTHER" id="PTHR46420:SF1">
    <property type="entry name" value="BETA-1,4-GLUCURONYLTRANSFERASE 1"/>
    <property type="match status" value="1"/>
</dbReference>
<evidence type="ECO:0000256" key="19">
    <source>
        <dbReference type="ARBA" id="ARBA00033291"/>
    </source>
</evidence>
<evidence type="ECO:0000313" key="21">
    <source>
        <dbReference type="EMBL" id="BET01297.1"/>
    </source>
</evidence>
<proteinExistence type="inferred from homology"/>
<evidence type="ECO:0000256" key="10">
    <source>
        <dbReference type="ARBA" id="ARBA00022968"/>
    </source>
</evidence>
<evidence type="ECO:0000256" key="12">
    <source>
        <dbReference type="ARBA" id="ARBA00023034"/>
    </source>
</evidence>
<keyword evidence="12" id="KW-0333">Golgi apparatus</keyword>
<comment type="catalytic activity">
    <reaction evidence="20">
        <text>3-O-[beta-D-Xyl-(1-&gt;4)-Rib-ol-P-Rib-ol-P-3-beta-D-GalNAc-(1-&gt;3)-beta-D-GlcNAc-(1-&gt;4)-(O-6-P-alpha-D-Man)]-Thr-[protein] + UDP-alpha-D-glucuronate = 3-O-[beta-D-GlcA-(1-&gt;3)-beta-D-Xyl-(1-&gt;4)-Rib-ol-P-Rib-ol-P-3-beta-D-GalNAc-(1-&gt;3)-beta-D-GlcNAc-(1-&gt;4)-(O-6-P-alpha-D-Man)]-Thr-[protein] + UDP + H(+)</text>
        <dbReference type="Rhea" id="RHEA:46860"/>
        <dbReference type="Rhea" id="RHEA-COMP:15023"/>
        <dbReference type="Rhea" id="RHEA-COMP:17482"/>
        <dbReference type="ChEBI" id="CHEBI:15378"/>
        <dbReference type="ChEBI" id="CHEBI:58052"/>
        <dbReference type="ChEBI" id="CHEBI:58223"/>
        <dbReference type="ChEBI" id="CHEBI:142405"/>
        <dbReference type="ChEBI" id="CHEBI:177336"/>
    </reaction>
</comment>
<dbReference type="Pfam" id="PF13896">
    <property type="entry name" value="Glyco_transf_49"/>
    <property type="match status" value="1"/>
</dbReference>
<gene>
    <name evidence="21" type="ORF">NTJ_14113</name>
</gene>
<comment type="pathway">
    <text evidence="3">Protein modification; protein glycosylation.</text>
</comment>
<organism evidence="21 22">
    <name type="scientific">Nesidiocoris tenuis</name>
    <dbReference type="NCBI Taxonomy" id="355587"/>
    <lineage>
        <taxon>Eukaryota</taxon>
        <taxon>Metazoa</taxon>
        <taxon>Ecdysozoa</taxon>
        <taxon>Arthropoda</taxon>
        <taxon>Hexapoda</taxon>
        <taxon>Insecta</taxon>
        <taxon>Pterygota</taxon>
        <taxon>Neoptera</taxon>
        <taxon>Paraneoptera</taxon>
        <taxon>Hemiptera</taxon>
        <taxon>Heteroptera</taxon>
        <taxon>Panheteroptera</taxon>
        <taxon>Cimicomorpha</taxon>
        <taxon>Miridae</taxon>
        <taxon>Dicyphina</taxon>
        <taxon>Nesidiocoris</taxon>
    </lineage>
</organism>
<evidence type="ECO:0000256" key="17">
    <source>
        <dbReference type="ARBA" id="ARBA00032175"/>
    </source>
</evidence>
<evidence type="ECO:0000256" key="13">
    <source>
        <dbReference type="ARBA" id="ARBA00023136"/>
    </source>
</evidence>
<keyword evidence="14" id="KW-0325">Glycoprotein</keyword>
<comment type="similarity">
    <text evidence="4">Belongs to the glycosyltransferase 49 family.</text>
</comment>
<comment type="cofactor">
    <cofactor evidence="1">
        <name>Mn(2+)</name>
        <dbReference type="ChEBI" id="CHEBI:29035"/>
    </cofactor>
</comment>
<keyword evidence="7" id="KW-0808">Transferase</keyword>
<evidence type="ECO:0000256" key="8">
    <source>
        <dbReference type="ARBA" id="ARBA00022692"/>
    </source>
</evidence>
<reference evidence="21 22" key="1">
    <citation type="submission" date="2023-09" db="EMBL/GenBank/DDBJ databases">
        <title>Nesidiocoris tenuis whole genome shotgun sequence.</title>
        <authorList>
            <person name="Shibata T."/>
            <person name="Shimoda M."/>
            <person name="Kobayashi T."/>
            <person name="Uehara T."/>
        </authorList>
    </citation>
    <scope>NUCLEOTIDE SEQUENCE [LARGE SCALE GENOMIC DNA]</scope>
    <source>
        <strain evidence="21 22">Japan</strain>
    </source>
</reference>
<keyword evidence="8" id="KW-0812">Transmembrane</keyword>
<evidence type="ECO:0000256" key="1">
    <source>
        <dbReference type="ARBA" id="ARBA00001936"/>
    </source>
</evidence>
<dbReference type="PANTHER" id="PTHR46420">
    <property type="entry name" value="BETA-1,4-GLUCURONYLTRANSFERASE 1"/>
    <property type="match status" value="1"/>
</dbReference>
<evidence type="ECO:0000256" key="15">
    <source>
        <dbReference type="ARBA" id="ARBA00023211"/>
    </source>
</evidence>
<keyword evidence="6" id="KW-0328">Glycosyltransferase</keyword>
<comment type="subcellular location">
    <subcellularLocation>
        <location evidence="2">Golgi apparatus membrane</location>
        <topology evidence="2">Single-pass type II membrane protein</topology>
    </subcellularLocation>
</comment>
<evidence type="ECO:0000256" key="7">
    <source>
        <dbReference type="ARBA" id="ARBA00022679"/>
    </source>
</evidence>
<keyword evidence="11" id="KW-1133">Transmembrane helix</keyword>
<accession>A0ABN7BDT3</accession>
<evidence type="ECO:0000256" key="20">
    <source>
        <dbReference type="ARBA" id="ARBA00047852"/>
    </source>
</evidence>
<name>A0ABN7BDT3_9HEMI</name>
<protein>
    <recommendedName>
        <fullName evidence="5">Beta-1,4-glucuronyltransferase 1</fullName>
    </recommendedName>
    <alternativeName>
        <fullName evidence="16">I-beta-1,3-N-acetylglucosaminyltransferase</fullName>
    </alternativeName>
    <alternativeName>
        <fullName evidence="19">N-acetyllactosaminide beta-1,3-N-acetylglucosaminyltransferase</fullName>
    </alternativeName>
    <alternativeName>
        <fullName evidence="17">Poly-N-acetyllactosamine extension enzyme</fullName>
    </alternativeName>
    <alternativeName>
        <fullName evidence="18">UDP-GlcNAc:betaGal beta-1,3-N-acetylglucosaminyltransferase 1</fullName>
    </alternativeName>
</protein>
<keyword evidence="13" id="KW-0472">Membrane</keyword>
<evidence type="ECO:0000256" key="5">
    <source>
        <dbReference type="ARBA" id="ARBA00017962"/>
    </source>
</evidence>
<dbReference type="Proteomes" id="UP001307889">
    <property type="component" value="Chromosome 12"/>
</dbReference>
<evidence type="ECO:0000313" key="22">
    <source>
        <dbReference type="Proteomes" id="UP001307889"/>
    </source>
</evidence>
<evidence type="ECO:0000256" key="2">
    <source>
        <dbReference type="ARBA" id="ARBA00004323"/>
    </source>
</evidence>